<reference evidence="1 2" key="1">
    <citation type="submission" date="2021-06" db="EMBL/GenBank/DDBJ databases">
        <authorList>
            <person name="Kallberg Y."/>
            <person name="Tangrot J."/>
            <person name="Rosling A."/>
        </authorList>
    </citation>
    <scope>NUCLEOTIDE SEQUENCE [LARGE SCALE GENOMIC DNA]</scope>
    <source>
        <strain evidence="1 2">120-4 pot B 10/14</strain>
    </source>
</reference>
<protein>
    <submittedName>
        <fullName evidence="1">6185_t:CDS:1</fullName>
    </submittedName>
</protein>
<evidence type="ECO:0000313" key="1">
    <source>
        <dbReference type="EMBL" id="CAG8564124.1"/>
    </source>
</evidence>
<dbReference type="Proteomes" id="UP000789901">
    <property type="component" value="Unassembled WGS sequence"/>
</dbReference>
<organism evidence="1 2">
    <name type="scientific">Gigaspora margarita</name>
    <dbReference type="NCBI Taxonomy" id="4874"/>
    <lineage>
        <taxon>Eukaryota</taxon>
        <taxon>Fungi</taxon>
        <taxon>Fungi incertae sedis</taxon>
        <taxon>Mucoromycota</taxon>
        <taxon>Glomeromycotina</taxon>
        <taxon>Glomeromycetes</taxon>
        <taxon>Diversisporales</taxon>
        <taxon>Gigasporaceae</taxon>
        <taxon>Gigaspora</taxon>
    </lineage>
</organism>
<proteinExistence type="predicted"/>
<comment type="caution">
    <text evidence="1">The sequence shown here is derived from an EMBL/GenBank/DDBJ whole genome shotgun (WGS) entry which is preliminary data.</text>
</comment>
<sequence>MSDFSQFVHKLSEPIPQPVGLHTMKPSANQEIDIEEYLDRCIAKISVLERLSSIIPVYYIIVGVLEGISRAAGPIACEDWPYIPLLLSENLVVKDPKRNLRIKK</sequence>
<evidence type="ECO:0000313" key="2">
    <source>
        <dbReference type="Proteomes" id="UP000789901"/>
    </source>
</evidence>
<name>A0ABN7UDF8_GIGMA</name>
<gene>
    <name evidence="1" type="ORF">GMARGA_LOCUS5161</name>
</gene>
<keyword evidence="2" id="KW-1185">Reference proteome</keyword>
<accession>A0ABN7UDF8</accession>
<dbReference type="EMBL" id="CAJVQB010002154">
    <property type="protein sequence ID" value="CAG8564124.1"/>
    <property type="molecule type" value="Genomic_DNA"/>
</dbReference>